<evidence type="ECO:0000313" key="1">
    <source>
        <dbReference type="EMBL" id="NEU03033.1"/>
    </source>
</evidence>
<reference evidence="1" key="1">
    <citation type="submission" date="2020-02" db="EMBL/GenBank/DDBJ databases">
        <title>Investigating the Use of Bacteriophages as New Decolonization Strategy for Intestinal Carriage of CTX-M-15-producing ST131 Escherichia coli: an In Vitro Continuous Culture System Model.</title>
        <authorList>
            <person name="Bernasconi O.J."/>
            <person name="Campos-Madueno E.I."/>
            <person name="Dona V."/>
            <person name="Perreten V."/>
            <person name="Carattoli A."/>
            <person name="Endimiani A."/>
        </authorList>
    </citation>
    <scope>NUCLEOTIDE SEQUENCE</scope>
    <source>
        <strain evidence="1">4901.28</strain>
    </source>
</reference>
<dbReference type="Pfam" id="PF05159">
    <property type="entry name" value="Capsule_synth"/>
    <property type="match status" value="1"/>
</dbReference>
<name>A0A6D1AFG4_ECOLX</name>
<protein>
    <submittedName>
        <fullName evidence="1">CDP-glycerol glycerophosphotransferase family protein</fullName>
    </submittedName>
</protein>
<sequence length="87" mass="9915">KQLQIIIKPHPWEIGKNKLDLYHEAAKKHQACRVIKKELELYDLLPYVDAAVTQTSTVGLEAMLFQKPVLIGKSSGNRSYPYYESLG</sequence>
<organism evidence="1">
    <name type="scientific">Escherichia coli</name>
    <dbReference type="NCBI Taxonomy" id="562"/>
    <lineage>
        <taxon>Bacteria</taxon>
        <taxon>Pseudomonadati</taxon>
        <taxon>Pseudomonadota</taxon>
        <taxon>Gammaproteobacteria</taxon>
        <taxon>Enterobacterales</taxon>
        <taxon>Enterobacteriaceae</taxon>
        <taxon>Escherichia</taxon>
    </lineage>
</organism>
<dbReference type="SUPFAM" id="SSF53756">
    <property type="entry name" value="UDP-Glycosyltransferase/glycogen phosphorylase"/>
    <property type="match status" value="1"/>
</dbReference>
<dbReference type="GO" id="GO:0000271">
    <property type="term" value="P:polysaccharide biosynthetic process"/>
    <property type="evidence" value="ECO:0007669"/>
    <property type="project" value="InterPro"/>
</dbReference>
<accession>A0A6D1AFG4</accession>
<dbReference type="Gene3D" id="3.40.50.12580">
    <property type="match status" value="1"/>
</dbReference>
<keyword evidence="1" id="KW-0808">Transferase</keyword>
<dbReference type="GO" id="GO:0015774">
    <property type="term" value="P:polysaccharide transport"/>
    <property type="evidence" value="ECO:0007669"/>
    <property type="project" value="InterPro"/>
</dbReference>
<feature type="non-terminal residue" evidence="1">
    <location>
        <position position="87"/>
    </location>
</feature>
<proteinExistence type="predicted"/>
<comment type="caution">
    <text evidence="1">The sequence shown here is derived from an EMBL/GenBank/DDBJ whole genome shotgun (WGS) entry which is preliminary data.</text>
</comment>
<feature type="non-terminal residue" evidence="1">
    <location>
        <position position="1"/>
    </location>
</feature>
<gene>
    <name evidence="1" type="ORF">G3563_29195</name>
</gene>
<dbReference type="EMBL" id="JAAHTE010000718">
    <property type="protein sequence ID" value="NEU03033.1"/>
    <property type="molecule type" value="Genomic_DNA"/>
</dbReference>
<dbReference type="GO" id="GO:0016740">
    <property type="term" value="F:transferase activity"/>
    <property type="evidence" value="ECO:0007669"/>
    <property type="project" value="UniProtKB-KW"/>
</dbReference>
<dbReference type="InterPro" id="IPR043148">
    <property type="entry name" value="TagF_C"/>
</dbReference>
<dbReference type="AlphaFoldDB" id="A0A6D1AFG4"/>
<dbReference type="InterPro" id="IPR007833">
    <property type="entry name" value="Capsule_polysaccharide_synth"/>
</dbReference>